<name>A0AAW0T2D4_SCYPA</name>
<proteinExistence type="predicted"/>
<comment type="caution">
    <text evidence="2">The sequence shown here is derived from an EMBL/GenBank/DDBJ whole genome shotgun (WGS) entry which is preliminary data.</text>
</comment>
<feature type="region of interest" description="Disordered" evidence="1">
    <location>
        <begin position="1"/>
        <end position="21"/>
    </location>
</feature>
<dbReference type="AlphaFoldDB" id="A0AAW0T2D4"/>
<reference evidence="2 3" key="1">
    <citation type="submission" date="2023-03" db="EMBL/GenBank/DDBJ databases">
        <title>High-quality genome of Scylla paramamosain provides insights in environmental adaptation.</title>
        <authorList>
            <person name="Zhang L."/>
        </authorList>
    </citation>
    <scope>NUCLEOTIDE SEQUENCE [LARGE SCALE GENOMIC DNA]</scope>
    <source>
        <strain evidence="2">LZ_2023a</strain>
        <tissue evidence="2">Muscle</tissue>
    </source>
</reference>
<evidence type="ECO:0000313" key="2">
    <source>
        <dbReference type="EMBL" id="KAK8381408.1"/>
    </source>
</evidence>
<sequence>MHLPTYPTRKRPAEGSSPSCVHTGHTAYTRLVTEGFLGLVLVPSEAKRKHAIIILGVSVCINASLIEMPQDSSAAVCDGASCLPHTADHC</sequence>
<keyword evidence="3" id="KW-1185">Reference proteome</keyword>
<evidence type="ECO:0000313" key="3">
    <source>
        <dbReference type="Proteomes" id="UP001487740"/>
    </source>
</evidence>
<accession>A0AAW0T2D4</accession>
<evidence type="ECO:0000256" key="1">
    <source>
        <dbReference type="SAM" id="MobiDB-lite"/>
    </source>
</evidence>
<protein>
    <submittedName>
        <fullName evidence="2">Uncharacterized protein</fullName>
    </submittedName>
</protein>
<gene>
    <name evidence="2" type="ORF">O3P69_018466</name>
</gene>
<dbReference type="EMBL" id="JARAKH010000040">
    <property type="protein sequence ID" value="KAK8381408.1"/>
    <property type="molecule type" value="Genomic_DNA"/>
</dbReference>
<dbReference type="Proteomes" id="UP001487740">
    <property type="component" value="Unassembled WGS sequence"/>
</dbReference>
<organism evidence="2 3">
    <name type="scientific">Scylla paramamosain</name>
    <name type="common">Mud crab</name>
    <dbReference type="NCBI Taxonomy" id="85552"/>
    <lineage>
        <taxon>Eukaryota</taxon>
        <taxon>Metazoa</taxon>
        <taxon>Ecdysozoa</taxon>
        <taxon>Arthropoda</taxon>
        <taxon>Crustacea</taxon>
        <taxon>Multicrustacea</taxon>
        <taxon>Malacostraca</taxon>
        <taxon>Eumalacostraca</taxon>
        <taxon>Eucarida</taxon>
        <taxon>Decapoda</taxon>
        <taxon>Pleocyemata</taxon>
        <taxon>Brachyura</taxon>
        <taxon>Eubrachyura</taxon>
        <taxon>Portunoidea</taxon>
        <taxon>Portunidae</taxon>
        <taxon>Portuninae</taxon>
        <taxon>Scylla</taxon>
    </lineage>
</organism>